<organism evidence="10 11">
    <name type="scientific">Singulisphaera acidiphila (strain ATCC BAA-1392 / DSM 18658 / VKM B-2454 / MOB10)</name>
    <dbReference type="NCBI Taxonomy" id="886293"/>
    <lineage>
        <taxon>Bacteria</taxon>
        <taxon>Pseudomonadati</taxon>
        <taxon>Planctomycetota</taxon>
        <taxon>Planctomycetia</taxon>
        <taxon>Isosphaerales</taxon>
        <taxon>Isosphaeraceae</taxon>
        <taxon>Singulisphaera</taxon>
    </lineage>
</organism>
<feature type="transmembrane region" description="Helical" evidence="9">
    <location>
        <begin position="368"/>
        <end position="390"/>
    </location>
</feature>
<feature type="transmembrane region" description="Helical" evidence="9">
    <location>
        <begin position="439"/>
        <end position="465"/>
    </location>
</feature>
<dbReference type="FunFam" id="1.20.1640.10:FF:000001">
    <property type="entry name" value="Efflux pump membrane transporter"/>
    <property type="match status" value="1"/>
</dbReference>
<feature type="transmembrane region" description="Helical" evidence="9">
    <location>
        <begin position="396"/>
        <end position="418"/>
    </location>
</feature>
<evidence type="ECO:0000256" key="3">
    <source>
        <dbReference type="ARBA" id="ARBA00022475"/>
    </source>
</evidence>
<evidence type="ECO:0000256" key="9">
    <source>
        <dbReference type="SAM" id="Phobius"/>
    </source>
</evidence>
<feature type="transmembrane region" description="Helical" evidence="9">
    <location>
        <begin position="471"/>
        <end position="493"/>
    </location>
</feature>
<dbReference type="PANTHER" id="PTHR32063:SF11">
    <property type="entry name" value="CATION OR DRUG EFFLUX SYSTEM PROTEIN"/>
    <property type="match status" value="1"/>
</dbReference>
<evidence type="ECO:0000256" key="4">
    <source>
        <dbReference type="ARBA" id="ARBA00022519"/>
    </source>
</evidence>
<dbReference type="AlphaFoldDB" id="L0DMQ8"/>
<evidence type="ECO:0000313" key="10">
    <source>
        <dbReference type="EMBL" id="AGA30128.1"/>
    </source>
</evidence>
<comment type="subcellular location">
    <subcellularLocation>
        <location evidence="1">Cell inner membrane</location>
        <topology evidence="1">Multi-pass membrane protein</topology>
    </subcellularLocation>
</comment>
<dbReference type="PRINTS" id="PR00702">
    <property type="entry name" value="ACRIFLAVINRP"/>
</dbReference>
<dbReference type="Gene3D" id="3.30.70.1430">
    <property type="entry name" value="Multidrug efflux transporter AcrB pore domain"/>
    <property type="match status" value="2"/>
</dbReference>
<dbReference type="Gene3D" id="1.20.1640.10">
    <property type="entry name" value="Multidrug efflux transporter AcrB transmembrane domain"/>
    <property type="match status" value="3"/>
</dbReference>
<dbReference type="GO" id="GO:0042910">
    <property type="term" value="F:xenobiotic transmembrane transporter activity"/>
    <property type="evidence" value="ECO:0007669"/>
    <property type="project" value="TreeGrafter"/>
</dbReference>
<keyword evidence="3" id="KW-1003">Cell membrane</keyword>
<evidence type="ECO:0000256" key="7">
    <source>
        <dbReference type="ARBA" id="ARBA00023136"/>
    </source>
</evidence>
<name>L0DMQ8_SINAD</name>
<dbReference type="PANTHER" id="PTHR32063">
    <property type="match status" value="1"/>
</dbReference>
<dbReference type="eggNOG" id="COG0841">
    <property type="taxonomic scope" value="Bacteria"/>
</dbReference>
<accession>L0DMQ8</accession>
<keyword evidence="4" id="KW-0997">Cell inner membrane</keyword>
<dbReference type="EMBL" id="CP003364">
    <property type="protein sequence ID" value="AGA30128.1"/>
    <property type="molecule type" value="Genomic_DNA"/>
</dbReference>
<dbReference type="KEGG" id="saci:Sinac_6017"/>
<dbReference type="Gene3D" id="3.30.2090.10">
    <property type="entry name" value="Multidrug efflux transporter AcrB TolC docking domain, DN and DC subdomains"/>
    <property type="match status" value="2"/>
</dbReference>
<feature type="transmembrane region" description="Helical" evidence="9">
    <location>
        <begin position="541"/>
        <end position="560"/>
    </location>
</feature>
<dbReference type="Proteomes" id="UP000010798">
    <property type="component" value="Chromosome"/>
</dbReference>
<keyword evidence="7 9" id="KW-0472">Membrane</keyword>
<dbReference type="STRING" id="886293.Sinac_6017"/>
<evidence type="ECO:0000313" key="11">
    <source>
        <dbReference type="Proteomes" id="UP000010798"/>
    </source>
</evidence>
<evidence type="ECO:0000256" key="1">
    <source>
        <dbReference type="ARBA" id="ARBA00004429"/>
    </source>
</evidence>
<dbReference type="GO" id="GO:0005886">
    <property type="term" value="C:plasma membrane"/>
    <property type="evidence" value="ECO:0007669"/>
    <property type="project" value="UniProtKB-SubCell"/>
</dbReference>
<dbReference type="FunFam" id="3.30.70.1430:FF:000001">
    <property type="entry name" value="Efflux pump membrane transporter"/>
    <property type="match status" value="1"/>
</dbReference>
<evidence type="ECO:0000256" key="8">
    <source>
        <dbReference type="SAM" id="MobiDB-lite"/>
    </source>
</evidence>
<keyword evidence="11" id="KW-1185">Reference proteome</keyword>
<evidence type="ECO:0000256" key="2">
    <source>
        <dbReference type="ARBA" id="ARBA00022448"/>
    </source>
</evidence>
<dbReference type="Pfam" id="PF00873">
    <property type="entry name" value="ACR_tran"/>
    <property type="match status" value="3"/>
</dbReference>
<feature type="transmembrane region" description="Helical" evidence="9">
    <location>
        <begin position="12"/>
        <end position="36"/>
    </location>
</feature>
<feature type="compositionally biased region" description="Polar residues" evidence="8">
    <location>
        <begin position="1214"/>
        <end position="1228"/>
    </location>
</feature>
<dbReference type="Gene3D" id="3.30.70.1440">
    <property type="entry name" value="Multidrug efflux transporter AcrB pore domain"/>
    <property type="match status" value="1"/>
</dbReference>
<feature type="transmembrane region" description="Helical" evidence="9">
    <location>
        <begin position="1020"/>
        <end position="1043"/>
    </location>
</feature>
<reference evidence="10 11" key="1">
    <citation type="submission" date="2012-02" db="EMBL/GenBank/DDBJ databases">
        <title>Complete sequence of chromosome of Singulisphaera acidiphila DSM 18658.</title>
        <authorList>
            <consortium name="US DOE Joint Genome Institute (JGI-PGF)"/>
            <person name="Lucas S."/>
            <person name="Copeland A."/>
            <person name="Lapidus A."/>
            <person name="Glavina del Rio T."/>
            <person name="Dalin E."/>
            <person name="Tice H."/>
            <person name="Bruce D."/>
            <person name="Goodwin L."/>
            <person name="Pitluck S."/>
            <person name="Peters L."/>
            <person name="Ovchinnikova G."/>
            <person name="Chertkov O."/>
            <person name="Kyrpides N."/>
            <person name="Mavromatis K."/>
            <person name="Ivanova N."/>
            <person name="Brettin T."/>
            <person name="Detter J.C."/>
            <person name="Han C."/>
            <person name="Larimer F."/>
            <person name="Land M."/>
            <person name="Hauser L."/>
            <person name="Markowitz V."/>
            <person name="Cheng J.-F."/>
            <person name="Hugenholtz P."/>
            <person name="Woyke T."/>
            <person name="Wu D."/>
            <person name="Tindall B."/>
            <person name="Pomrenke H."/>
            <person name="Brambilla E."/>
            <person name="Klenk H.-P."/>
            <person name="Eisen J.A."/>
        </authorList>
    </citation>
    <scope>NUCLEOTIDE SEQUENCE [LARGE SCALE GENOMIC DNA]</scope>
    <source>
        <strain evidence="11">ATCC BAA-1392 / DSM 18658 / VKM B-2454 / MOB10</strain>
    </source>
</reference>
<dbReference type="OrthoDB" id="220575at2"/>
<dbReference type="SUPFAM" id="SSF82693">
    <property type="entry name" value="Multidrug efflux transporter AcrB pore domain, PN1, PN2, PC1 and PC2 subdomains"/>
    <property type="match status" value="4"/>
</dbReference>
<dbReference type="HOGENOM" id="CLU_002755_1_0_0"/>
<feature type="region of interest" description="Disordered" evidence="8">
    <location>
        <begin position="1164"/>
        <end position="1243"/>
    </location>
</feature>
<keyword evidence="6 9" id="KW-1133">Transmembrane helix</keyword>
<keyword evidence="5 9" id="KW-0812">Transmembrane</keyword>
<feature type="transmembrane region" description="Helical" evidence="9">
    <location>
        <begin position="967"/>
        <end position="985"/>
    </location>
</feature>
<evidence type="ECO:0000256" key="6">
    <source>
        <dbReference type="ARBA" id="ARBA00022989"/>
    </source>
</evidence>
<feature type="transmembrane region" description="Helical" evidence="9">
    <location>
        <begin position="589"/>
        <end position="615"/>
    </location>
</feature>
<sequence length="1243" mass="134513">MISRFFIDRPIFASVLSIVITLAGAIALFAMPIALYPPISPPVVQVDCRFPGASAQVVAESVATPIEEQVNGVEDMMYMSSQCTNDGSYNLTVTFKHGVDLNVAQVLVQNRVSLAIPRLPDVLKQTGVTTRKKSPDILMAIAISSPDASRTQLYLSNYALMHIKDELARVPGVSDVNMMGQRDYSMRIWVDPEQLAARSMTASDVVAALRSQNMQVATGQIGQPPVAAGQRTQLTLSTMGRLIEVEQFENVIVRATPEGRVVRIKDVARVELGSKNEDVSGRVNGNPTVSLAVFQLPDANALDVADVVKAKIAELAADFPPGVGYEIRYDTTPFIRESIEEVFKTLREAIVLVAIVVLLFLQSWRSSIIPLIAVPVAIVGTFAVLIAMGFTLNNLTLFGLVLAIGIVVDDAIVVVEAVEHHIERGLKPRAATIKAMEEVSGPVIAIGLVLSAVFVPCAFISGIVGQFFRQFALTIATSTLISTFNSLTLSPALAAMLLRPKGHGGNEALPRQAYALLGGWLGWKYLTPLFAPRLVHQDTAAAWAVVLLAIAAGLTVGWLVSKILNRLFGGFFGLFNWGFRRGTGAYTRVVGWMLRVSFIVLLGYGGLLYLTYWGLSHTPSGFIPSQDMGYLLVNVQLPDSAASERSAAVMNRLEKIAHEVPGVKHTQSTSGMSLLLSANGSNFGSMFVILDEFSKRRAPNLSSDAIAKQLRERYENDVPEAIMTVLGPPPVRGVGRAGGFKLMVEDRGDLGSRTLQGQTENLVDQAKNVKVEAKADSPWDALKTLLGSSKVPQKEGVQKEGAQKPAFVGLTSVFRANVPQLYAEVNRKECMAKEVQLQDLFDTLRIYLGSLYVNDFNRFGRTWQVIVQADAKFRNTIDDAKRLKVRNAKGTMVPVAALADIREDTGPLVLTRYNMYPAAPVNGSSAPGVSSGTGIELMERLAKAELLPSMATEWTELAYLEIQAGNTAMIVFGFAVVMVFLVLAAQYESWSLPLAVILVVPMCLLGSIIGVRYSGSDINIFTQIGFVVLVGLASKNAILIVEFSKSLREQGETPREATLQACRLRLRPIVMTSLAFILGVVPLITSHGAGAEMRRILGTTVFSGMIGVTFFGIFLTPVFFYVIDRLSESRLLHLKWIERVSDALLGLLSLRFLRKLGRRTRPLAITAPSSNGHGTNGHVPLSLKPDLKEPATIAPTPTNGAGLHTEQALVESKGGNSSTHPQTVTPTNGMAPHVHETPPTSNG</sequence>
<dbReference type="SUPFAM" id="SSF82866">
    <property type="entry name" value="Multidrug efflux transporter AcrB transmembrane domain"/>
    <property type="match status" value="2"/>
</dbReference>
<keyword evidence="2" id="KW-0813">Transport</keyword>
<dbReference type="InterPro" id="IPR027463">
    <property type="entry name" value="AcrB_DN_DC_subdom"/>
</dbReference>
<feature type="transmembrane region" description="Helical" evidence="9">
    <location>
        <begin position="1064"/>
        <end position="1084"/>
    </location>
</feature>
<dbReference type="InterPro" id="IPR001036">
    <property type="entry name" value="Acrflvin-R"/>
</dbReference>
<dbReference type="Gene3D" id="3.30.70.1320">
    <property type="entry name" value="Multidrug efflux transporter AcrB pore domain like"/>
    <property type="match status" value="1"/>
</dbReference>
<proteinExistence type="predicted"/>
<feature type="transmembrane region" description="Helical" evidence="9">
    <location>
        <begin position="1096"/>
        <end position="1123"/>
    </location>
</feature>
<gene>
    <name evidence="10" type="ordered locus">Sinac_6017</name>
</gene>
<feature type="transmembrane region" description="Helical" evidence="9">
    <location>
        <begin position="992"/>
        <end position="1014"/>
    </location>
</feature>
<protein>
    <submittedName>
        <fullName evidence="10">Cation/multidrug efflux pump</fullName>
    </submittedName>
</protein>
<dbReference type="SUPFAM" id="SSF82714">
    <property type="entry name" value="Multidrug efflux transporter AcrB TolC docking domain, DN and DC subdomains"/>
    <property type="match status" value="2"/>
</dbReference>
<dbReference type="RefSeq" id="WP_015249219.1">
    <property type="nucleotide sequence ID" value="NC_019892.1"/>
</dbReference>
<evidence type="ECO:0000256" key="5">
    <source>
        <dbReference type="ARBA" id="ARBA00022692"/>
    </source>
</evidence>